<evidence type="ECO:0000313" key="5">
    <source>
        <dbReference type="Proteomes" id="UP000741013"/>
    </source>
</evidence>
<proteinExistence type="predicted"/>
<dbReference type="InterPro" id="IPR036291">
    <property type="entry name" value="NAD(P)-bd_dom_sf"/>
</dbReference>
<accession>A0ABS4PY44</accession>
<sequence>MPDNTTVHWVGTGLSTGPGLAGLSRHARVLVWGRTAAKAAGCLDRLDVRGEPRAYTPDALAAEIAPGDVVVSMLPGTEHPGLLRICLDNGAHFACSSYASDEIRAGAREAGERGLTVLTEIGLDPGLDHLFADVLVDQAVRALGSDARVTASFTSYCGGVPAEPNEFRYRFSWAPRGVLTALLSPAHYVEQGAKQVADRPWEVARPLEVDGERFEVYPNRDSLPYISQYGFPPRWQLDTFVRGTLRLDGWLDAWAEVFDELRTGDPGRITELAAELAARHPTRPQDRDRVVLAVGLSATRADGQSWSGRYSLDLTGEPGASAMARCVSLPLAHGIGELLADALPAGLVQGAPDPATAGRWLEHLTAQGLPIRSSGAPDRSASPAH</sequence>
<protein>
    <recommendedName>
        <fullName evidence="6">Saccharopine dehydrogenase (NADP+, L-glutamate forming)</fullName>
    </recommendedName>
</protein>
<name>A0ABS4PY44_9PSEU</name>
<dbReference type="Pfam" id="PF16653">
    <property type="entry name" value="Sacchrp_dh_C"/>
    <property type="match status" value="1"/>
</dbReference>
<evidence type="ECO:0000313" key="4">
    <source>
        <dbReference type="EMBL" id="MBP2184349.1"/>
    </source>
</evidence>
<keyword evidence="1" id="KW-0560">Oxidoreductase</keyword>
<dbReference type="EMBL" id="JAGGMS010000001">
    <property type="protein sequence ID" value="MBP2184349.1"/>
    <property type="molecule type" value="Genomic_DNA"/>
</dbReference>
<feature type="domain" description="Saccharopine dehydrogenase-like C-terminal" evidence="3">
    <location>
        <begin position="122"/>
        <end position="368"/>
    </location>
</feature>
<dbReference type="SUPFAM" id="SSF55347">
    <property type="entry name" value="Glyceraldehyde-3-phosphate dehydrogenase-like, C-terminal domain"/>
    <property type="match status" value="1"/>
</dbReference>
<dbReference type="PANTHER" id="PTHR11133">
    <property type="entry name" value="SACCHAROPINE DEHYDROGENASE"/>
    <property type="match status" value="1"/>
</dbReference>
<evidence type="ECO:0008006" key="6">
    <source>
        <dbReference type="Google" id="ProtNLM"/>
    </source>
</evidence>
<dbReference type="PANTHER" id="PTHR11133:SF23">
    <property type="entry name" value="SACCHAROPINE DEHYDROGENASE [NAD(+), L-LYSINE-FORMING]"/>
    <property type="match status" value="1"/>
</dbReference>
<dbReference type="InterPro" id="IPR032095">
    <property type="entry name" value="Sacchrp_dh-like_C"/>
</dbReference>
<evidence type="ECO:0000259" key="2">
    <source>
        <dbReference type="Pfam" id="PF03435"/>
    </source>
</evidence>
<evidence type="ECO:0000256" key="1">
    <source>
        <dbReference type="ARBA" id="ARBA00023002"/>
    </source>
</evidence>
<dbReference type="InterPro" id="IPR005097">
    <property type="entry name" value="Sacchrp_dh_NADP-bd"/>
</dbReference>
<keyword evidence="5" id="KW-1185">Reference proteome</keyword>
<dbReference type="SUPFAM" id="SSF51735">
    <property type="entry name" value="NAD(P)-binding Rossmann-fold domains"/>
    <property type="match status" value="1"/>
</dbReference>
<feature type="domain" description="Saccharopine dehydrogenase NADP binding" evidence="2">
    <location>
        <begin position="7"/>
        <end position="118"/>
    </location>
</feature>
<dbReference type="RefSeq" id="WP_209667377.1">
    <property type="nucleotide sequence ID" value="NZ_JAGGMS010000001.1"/>
</dbReference>
<dbReference type="Pfam" id="PF03435">
    <property type="entry name" value="Sacchrp_dh_NADP"/>
    <property type="match status" value="1"/>
</dbReference>
<reference evidence="4 5" key="1">
    <citation type="submission" date="2021-03" db="EMBL/GenBank/DDBJ databases">
        <title>Sequencing the genomes of 1000 actinobacteria strains.</title>
        <authorList>
            <person name="Klenk H.-P."/>
        </authorList>
    </citation>
    <scope>NUCLEOTIDE SEQUENCE [LARGE SCALE GENOMIC DNA]</scope>
    <source>
        <strain evidence="4 5">DSM 45510</strain>
    </source>
</reference>
<gene>
    <name evidence="4" type="ORF">JOM49_005875</name>
</gene>
<dbReference type="InterPro" id="IPR051168">
    <property type="entry name" value="AASS"/>
</dbReference>
<comment type="caution">
    <text evidence="4">The sequence shown here is derived from an EMBL/GenBank/DDBJ whole genome shotgun (WGS) entry which is preliminary data.</text>
</comment>
<dbReference type="Proteomes" id="UP000741013">
    <property type="component" value="Unassembled WGS sequence"/>
</dbReference>
<dbReference type="Gene3D" id="3.40.50.720">
    <property type="entry name" value="NAD(P)-binding Rossmann-like Domain"/>
    <property type="match status" value="1"/>
</dbReference>
<organism evidence="4 5">
    <name type="scientific">Amycolatopsis magusensis</name>
    <dbReference type="NCBI Taxonomy" id="882444"/>
    <lineage>
        <taxon>Bacteria</taxon>
        <taxon>Bacillati</taxon>
        <taxon>Actinomycetota</taxon>
        <taxon>Actinomycetes</taxon>
        <taxon>Pseudonocardiales</taxon>
        <taxon>Pseudonocardiaceae</taxon>
        <taxon>Amycolatopsis</taxon>
    </lineage>
</organism>
<dbReference type="Gene3D" id="3.30.360.10">
    <property type="entry name" value="Dihydrodipicolinate Reductase, domain 2"/>
    <property type="match status" value="1"/>
</dbReference>
<evidence type="ECO:0000259" key="3">
    <source>
        <dbReference type="Pfam" id="PF16653"/>
    </source>
</evidence>